<gene>
    <name evidence="3" type="primary">5568877</name>
</gene>
<organism evidence="3 4">
    <name type="scientific">Aedes aegypti</name>
    <name type="common">Yellowfever mosquito</name>
    <name type="synonym">Culex aegypti</name>
    <dbReference type="NCBI Taxonomy" id="7159"/>
    <lineage>
        <taxon>Eukaryota</taxon>
        <taxon>Metazoa</taxon>
        <taxon>Ecdysozoa</taxon>
        <taxon>Arthropoda</taxon>
        <taxon>Hexapoda</taxon>
        <taxon>Insecta</taxon>
        <taxon>Pterygota</taxon>
        <taxon>Neoptera</taxon>
        <taxon>Endopterygota</taxon>
        <taxon>Diptera</taxon>
        <taxon>Nematocera</taxon>
        <taxon>Culicoidea</taxon>
        <taxon>Culicidae</taxon>
        <taxon>Culicinae</taxon>
        <taxon>Aedini</taxon>
        <taxon>Aedes</taxon>
        <taxon>Stegomyia</taxon>
    </lineage>
</organism>
<keyword evidence="4" id="KW-1185">Reference proteome</keyword>
<dbReference type="InParanoid" id="A0A1S4FFR4"/>
<keyword evidence="1" id="KW-0175">Coiled coil</keyword>
<dbReference type="Proteomes" id="UP000008820">
    <property type="component" value="Chromosome 2"/>
</dbReference>
<dbReference type="EnsemblMetazoa" id="AAEL007188-RA">
    <property type="protein sequence ID" value="AAEL007188-PA"/>
    <property type="gene ID" value="AAEL007188"/>
</dbReference>
<evidence type="ECO:0000313" key="3">
    <source>
        <dbReference type="EnsemblMetazoa" id="AAEL007188-PA"/>
    </source>
</evidence>
<dbReference type="InterPro" id="IPR049258">
    <property type="entry name" value="ODAD1_CC"/>
</dbReference>
<accession>A0A1S4FFR4</accession>
<protein>
    <recommendedName>
        <fullName evidence="2">ODAD1 central coiled coil region domain-containing protein</fullName>
    </recommendedName>
</protein>
<feature type="domain" description="ODAD1 central coiled coil region" evidence="2">
    <location>
        <begin position="154"/>
        <end position="433"/>
    </location>
</feature>
<reference evidence="3" key="2">
    <citation type="submission" date="2020-05" db="UniProtKB">
        <authorList>
            <consortium name="EnsemblMetazoa"/>
        </authorList>
    </citation>
    <scope>IDENTIFICATION</scope>
    <source>
        <strain evidence="3">LVP_AGWG</strain>
    </source>
</reference>
<dbReference type="AlphaFoldDB" id="A0A1S4FFR4"/>
<dbReference type="PANTHER" id="PTHR21694">
    <property type="entry name" value="COILED-COIL DOMAIN-CONTAINING PROTEIN 63"/>
    <property type="match status" value="1"/>
</dbReference>
<evidence type="ECO:0000313" key="4">
    <source>
        <dbReference type="Proteomes" id="UP000008820"/>
    </source>
</evidence>
<reference evidence="3 4" key="1">
    <citation type="submission" date="2017-06" db="EMBL/GenBank/DDBJ databases">
        <title>Aedes aegypti genome working group (AGWG) sequencing and assembly.</title>
        <authorList>
            <consortium name="Aedes aegypti Genome Working Group (AGWG)"/>
            <person name="Matthews B.J."/>
        </authorList>
    </citation>
    <scope>NUCLEOTIDE SEQUENCE [LARGE SCALE GENOMIC DNA]</scope>
    <source>
        <strain evidence="3 4">LVP_AGWG</strain>
    </source>
</reference>
<evidence type="ECO:0000259" key="2">
    <source>
        <dbReference type="Pfam" id="PF21773"/>
    </source>
</evidence>
<sequence length="557" mass="66615">MSDSQEAFLIAPEVDENLSPEERLKVDRTFEKEITRLQRQYLNIANSTAASKDVQIMRCLEKKLKYLQREKTELKTKLKVAYAPCHVRRYDRQVQLVEAHVRVQDDLDLKMNGLRTEIRHLESQMKRLDKERKELQKVSQSDYFFYNRVTKAKKRLATLEDRLYHLKKREATNITKNHKLKSVIKDMLVDRKLFHQHWRRMIDTLGYDKKFLIDMIERTILAFNQGEELCHKIDAVKNHAAREEKSQRQEMMELQRRINNDQKNHEFLRVKGFHRDMCDLDPREVRRRNMMKDDYGRKLELYQKIIEKTKLFCGVEDISHLIEKYQKQEDTFFAHFNYLNELNHQYEQLNCILMDLYTSVNDLKEQKLRKEVSQDHAFKQLHEKLLKETEKTQKLQSTVKSNDSELLEQFEEIDEILLDVGYDRSDVKNLLGEHRKVTKHNVKRFLAALEIKLNERLAVVYTHLQPEEEPALRRPVARSSQEIIRIEEVVTTQQCAECAEGQDVNKYDEAIVLPKEMSEIREGMKAKVKAPDMQYRLHNLSKCKLPRSRILVNKRYQ</sequence>
<dbReference type="OrthoDB" id="6766775at2759"/>
<dbReference type="Pfam" id="PF21773">
    <property type="entry name" value="ODAD1_CC"/>
    <property type="match status" value="1"/>
</dbReference>
<evidence type="ECO:0000256" key="1">
    <source>
        <dbReference type="ARBA" id="ARBA00023054"/>
    </source>
</evidence>
<dbReference type="VEuPathDB" id="VectorBase:AAEL007188"/>
<name>A0A1S4FFR4_AEDAE</name>
<dbReference type="InterPro" id="IPR051876">
    <property type="entry name" value="ODA-DC/CCD"/>
</dbReference>
<proteinExistence type="predicted"/>
<dbReference type="PANTHER" id="PTHR21694:SF18">
    <property type="entry name" value="COILED-COIL DOMAIN-CONTAINING PROTEIN 63"/>
    <property type="match status" value="1"/>
</dbReference>